<dbReference type="Proteomes" id="UP000696485">
    <property type="component" value="Unassembled WGS sequence"/>
</dbReference>
<dbReference type="CDD" id="cd00084">
    <property type="entry name" value="HMG-box_SF"/>
    <property type="match status" value="1"/>
</dbReference>
<reference evidence="2" key="1">
    <citation type="journal article" date="2020" name="Fungal Divers.">
        <title>Resolving the Mortierellaceae phylogeny through synthesis of multi-gene phylogenetics and phylogenomics.</title>
        <authorList>
            <person name="Vandepol N."/>
            <person name="Liber J."/>
            <person name="Desiro A."/>
            <person name="Na H."/>
            <person name="Kennedy M."/>
            <person name="Barry K."/>
            <person name="Grigoriev I.V."/>
            <person name="Miller A.N."/>
            <person name="O'Donnell K."/>
            <person name="Stajich J.E."/>
            <person name="Bonito G."/>
        </authorList>
    </citation>
    <scope>NUCLEOTIDE SEQUENCE</scope>
    <source>
        <strain evidence="2">NVP1</strain>
    </source>
</reference>
<dbReference type="InterPro" id="IPR056775">
    <property type="entry name" value="YABBY_C"/>
</dbReference>
<evidence type="ECO:0000259" key="1">
    <source>
        <dbReference type="Pfam" id="PF04690"/>
    </source>
</evidence>
<dbReference type="Pfam" id="PF04690">
    <property type="entry name" value="YABBY"/>
    <property type="match status" value="1"/>
</dbReference>
<dbReference type="AlphaFoldDB" id="A0A9P5SBB3"/>
<organism evidence="2 3">
    <name type="scientific">Podila minutissima</name>
    <dbReference type="NCBI Taxonomy" id="64525"/>
    <lineage>
        <taxon>Eukaryota</taxon>
        <taxon>Fungi</taxon>
        <taxon>Fungi incertae sedis</taxon>
        <taxon>Mucoromycota</taxon>
        <taxon>Mortierellomycotina</taxon>
        <taxon>Mortierellomycetes</taxon>
        <taxon>Mortierellales</taxon>
        <taxon>Mortierellaceae</taxon>
        <taxon>Podila</taxon>
    </lineage>
</organism>
<gene>
    <name evidence="2" type="ORF">BG006_000993</name>
</gene>
<proteinExistence type="predicted"/>
<evidence type="ECO:0000313" key="3">
    <source>
        <dbReference type="Proteomes" id="UP000696485"/>
    </source>
</evidence>
<comment type="caution">
    <text evidence="2">The sequence shown here is derived from an EMBL/GenBank/DDBJ whole genome shotgun (WGS) entry which is preliminary data.</text>
</comment>
<dbReference type="EMBL" id="JAAAUY010001184">
    <property type="protein sequence ID" value="KAF9323941.1"/>
    <property type="molecule type" value="Genomic_DNA"/>
</dbReference>
<keyword evidence="3" id="KW-1185">Reference proteome</keyword>
<dbReference type="InterPro" id="IPR036910">
    <property type="entry name" value="HMG_box_dom_sf"/>
</dbReference>
<dbReference type="SUPFAM" id="SSF47095">
    <property type="entry name" value="HMG-box"/>
    <property type="match status" value="1"/>
</dbReference>
<accession>A0A9P5SBB3</accession>
<name>A0A9P5SBB3_9FUNG</name>
<protein>
    <recommendedName>
        <fullName evidence="1">YABBY protein C-terminal domain-containing protein</fullName>
    </recommendedName>
</protein>
<dbReference type="OrthoDB" id="667577at2759"/>
<evidence type="ECO:0000313" key="2">
    <source>
        <dbReference type="EMBL" id="KAF9323941.1"/>
    </source>
</evidence>
<sequence length="75" mass="8251">MPKVKAAPAPVATTKKTSTVAVAAAPKKKMTAYNEFMKTELPKYKEKHAGVDHKEAFKAVAQLWKDSPKNPKRGQ</sequence>
<dbReference type="Gene3D" id="1.10.30.10">
    <property type="entry name" value="High mobility group box domain"/>
    <property type="match status" value="1"/>
</dbReference>
<feature type="domain" description="YABBY protein C-terminal" evidence="1">
    <location>
        <begin position="22"/>
        <end position="70"/>
    </location>
</feature>